<evidence type="ECO:0000313" key="5">
    <source>
        <dbReference type="Proteomes" id="UP001500339"/>
    </source>
</evidence>
<evidence type="ECO:0000256" key="1">
    <source>
        <dbReference type="ARBA" id="ARBA00005278"/>
    </source>
</evidence>
<dbReference type="InterPro" id="IPR050768">
    <property type="entry name" value="UPF0353/GerABKA_families"/>
</dbReference>
<evidence type="ECO:0000256" key="2">
    <source>
        <dbReference type="ARBA" id="ARBA00023136"/>
    </source>
</evidence>
<feature type="transmembrane region" description="Helical" evidence="3">
    <location>
        <begin position="302"/>
        <end position="324"/>
    </location>
</feature>
<name>A0ABP3U6Q1_9CLOT</name>
<feature type="transmembrane region" description="Helical" evidence="3">
    <location>
        <begin position="425"/>
        <end position="448"/>
    </location>
</feature>
<comment type="caution">
    <text evidence="4">The sequence shown here is derived from an EMBL/GenBank/DDBJ whole genome shotgun (WGS) entry which is preliminary data.</text>
</comment>
<accession>A0ABP3U6Q1</accession>
<dbReference type="EMBL" id="BAAACF010000001">
    <property type="protein sequence ID" value="GAA0724474.1"/>
    <property type="molecule type" value="Genomic_DNA"/>
</dbReference>
<dbReference type="InterPro" id="IPR004995">
    <property type="entry name" value="Spore_Ger"/>
</dbReference>
<dbReference type="Pfam" id="PF03323">
    <property type="entry name" value="GerA"/>
    <property type="match status" value="1"/>
</dbReference>
<dbReference type="PANTHER" id="PTHR22550:SF16">
    <property type="entry name" value="SPORE GERMINATION PROTEIN"/>
    <property type="match status" value="1"/>
</dbReference>
<evidence type="ECO:0000313" key="4">
    <source>
        <dbReference type="EMBL" id="GAA0724474.1"/>
    </source>
</evidence>
<keyword evidence="3" id="KW-0812">Transmembrane</keyword>
<proteinExistence type="inferred from homology"/>
<keyword evidence="2 3" id="KW-0472">Membrane</keyword>
<comment type="similarity">
    <text evidence="1">Belongs to the GerABKA family.</text>
</comment>
<dbReference type="Proteomes" id="UP001500339">
    <property type="component" value="Unassembled WGS sequence"/>
</dbReference>
<keyword evidence="5" id="KW-1185">Reference proteome</keyword>
<feature type="transmembrane region" description="Helical" evidence="3">
    <location>
        <begin position="394"/>
        <end position="413"/>
    </location>
</feature>
<organism evidence="4 5">
    <name type="scientific">Clostridium malenominatum</name>
    <dbReference type="NCBI Taxonomy" id="1539"/>
    <lineage>
        <taxon>Bacteria</taxon>
        <taxon>Bacillati</taxon>
        <taxon>Bacillota</taxon>
        <taxon>Clostridia</taxon>
        <taxon>Eubacteriales</taxon>
        <taxon>Clostridiaceae</taxon>
        <taxon>Clostridium</taxon>
    </lineage>
</organism>
<protein>
    <submittedName>
        <fullName evidence="4">Spore germination protein</fullName>
    </submittedName>
</protein>
<keyword evidence="3" id="KW-1133">Transmembrane helix</keyword>
<dbReference type="PANTHER" id="PTHR22550">
    <property type="entry name" value="SPORE GERMINATION PROTEIN"/>
    <property type="match status" value="1"/>
</dbReference>
<dbReference type="PIRSF" id="PIRSF005690">
    <property type="entry name" value="GerBA"/>
    <property type="match status" value="1"/>
</dbReference>
<reference evidence="5" key="1">
    <citation type="journal article" date="2019" name="Int. J. Syst. Evol. Microbiol.">
        <title>The Global Catalogue of Microorganisms (GCM) 10K type strain sequencing project: providing services to taxonomists for standard genome sequencing and annotation.</title>
        <authorList>
            <consortium name="The Broad Institute Genomics Platform"/>
            <consortium name="The Broad Institute Genome Sequencing Center for Infectious Disease"/>
            <person name="Wu L."/>
            <person name="Ma J."/>
        </authorList>
    </citation>
    <scope>NUCLEOTIDE SEQUENCE [LARGE SCALE GENOMIC DNA]</scope>
    <source>
        <strain evidence="5">JCM 1405</strain>
    </source>
</reference>
<gene>
    <name evidence="4" type="ORF">GCM10008905_18400</name>
</gene>
<sequence length="511" mass="57975">MYIFYLPWKDEISMEKSVNNLQIKIDSIKNLVGEKNELIVREFVIGKNYNLNAAVLYINGLTNRQTIDREILRPLMFEVEENLSIIHDLEDSICRKYISVSNTFVEEDMNKAVFNIRRGKAIVILQGTSKFIVVDASGGEYRGIQDPINETSVRASREGFVEKLETNISLIRRRIKDNNLVEERLVIGRRTGTDVALLYINNIADINIVNDIKERLNAIDVDGFSGSGTLEQLIENSPYSIFPQSFPTERPDVVVANLLEGKIAVIVDGTSYAVTFPTVFFEFFQAVEDYNERTYIGSFSRLLRYLAVFIVITLPAIYITLIKFNTELIPLKFLESIIESRKGIALTPFMSILSMNIIVEFLREGGLRLPFKIGQTLSVVGGIIIGDAAIRAKIVSSTTLLVIGIATVATFLIPNYEMSLSIRLIGYPMLFLGNFLGMFGIAAGWFFIIAHLCTLESYGVPYFKIYKSDLKDILIRAPIWKMDKRPEIMPNINSTRQSNFRNLFRRKKDGN</sequence>
<evidence type="ECO:0000256" key="3">
    <source>
        <dbReference type="SAM" id="Phobius"/>
    </source>
</evidence>